<feature type="region of interest" description="Disordered" evidence="1">
    <location>
        <begin position="431"/>
        <end position="476"/>
    </location>
</feature>
<dbReference type="Pfam" id="PF13384">
    <property type="entry name" value="HTH_23"/>
    <property type="match status" value="1"/>
</dbReference>
<name>A0A5K7U7W6_CUTAC</name>
<keyword evidence="3" id="KW-0614">Plasmid</keyword>
<gene>
    <name evidence="3" type="primary">TPCUP00017</name>
</gene>
<dbReference type="Gene3D" id="2.30.30.130">
    <property type="entry name" value="Transposase, Mu, C-terminal"/>
    <property type="match status" value="1"/>
</dbReference>
<dbReference type="PROSITE" id="PS50994">
    <property type="entry name" value="INTEGRASE"/>
    <property type="match status" value="1"/>
</dbReference>
<evidence type="ECO:0000313" key="3">
    <source>
        <dbReference type="EMBL" id="BBJ25232.1"/>
    </source>
</evidence>
<dbReference type="GO" id="GO:0015074">
    <property type="term" value="P:DNA integration"/>
    <property type="evidence" value="ECO:0007669"/>
    <property type="project" value="InterPro"/>
</dbReference>
<dbReference type="PANTHER" id="PTHR35004:SF6">
    <property type="entry name" value="TRANSPOSASE"/>
    <property type="match status" value="1"/>
</dbReference>
<sequence>MTVMDEMQRWEILRLHIEDDITLTDLAQATDISTRTLSRWVARYRADGIRGLRNTTRSDAGAHRISAELVAYIEHLGLTKPRPSIAALHRLVSCRAQQLSLKPPSYATVRSIIQALDPAMVTLALEGPTSYRDRHELVYRHRAEHPNAIWQADHTQLDILIQNPDGTPTRPWLTIIIDDYSRAVCGYMVTTTAPSAMNTALALRQAIWRKTDPTWAMCGIPDVLYVDHGSDFTSGHITYTTTALKIRIIHSTIARPQGRGKIERFFSTVNTELLTTLPGHLAPGVRNPHPVLDLTSLDTAVGEFISSYNQRTHSSINTSPKAAWIGQGWIPRMPENLEELDGLLLRVSTHRRVQRDGIHFQGQRYISPTLAPFVGHDVTIRYDPRDLSEIRVYDHDTLLCVAVDEDHPNQRYSLADIQAARRRRRRQLRAGINERIPIHEPRPSDLAPVNPDVSAEAPRPRGRTSRLRTYEEDLSP</sequence>
<evidence type="ECO:0000259" key="2">
    <source>
        <dbReference type="PROSITE" id="PS50994"/>
    </source>
</evidence>
<dbReference type="EMBL" id="LC473083">
    <property type="protein sequence ID" value="BBJ25232.1"/>
    <property type="molecule type" value="Genomic_DNA"/>
</dbReference>
<dbReference type="InterPro" id="IPR009004">
    <property type="entry name" value="Transposase_Mu_C"/>
</dbReference>
<dbReference type="Pfam" id="PF00665">
    <property type="entry name" value="rve"/>
    <property type="match status" value="1"/>
</dbReference>
<dbReference type="InterPro" id="IPR009057">
    <property type="entry name" value="Homeodomain-like_sf"/>
</dbReference>
<dbReference type="GO" id="GO:0003676">
    <property type="term" value="F:nucleic acid binding"/>
    <property type="evidence" value="ECO:0007669"/>
    <property type="project" value="InterPro"/>
</dbReference>
<evidence type="ECO:0000256" key="1">
    <source>
        <dbReference type="SAM" id="MobiDB-lite"/>
    </source>
</evidence>
<dbReference type="SUPFAM" id="SSF46689">
    <property type="entry name" value="Homeodomain-like"/>
    <property type="match status" value="1"/>
</dbReference>
<dbReference type="AlphaFoldDB" id="A0A5K7U7W6"/>
<organism evidence="3">
    <name type="scientific">Cutibacterium acnes</name>
    <name type="common">Propionibacterium acnes</name>
    <dbReference type="NCBI Taxonomy" id="1747"/>
    <lineage>
        <taxon>Bacteria</taxon>
        <taxon>Bacillati</taxon>
        <taxon>Actinomycetota</taxon>
        <taxon>Actinomycetes</taxon>
        <taxon>Propionibacteriales</taxon>
        <taxon>Propionibacteriaceae</taxon>
        <taxon>Cutibacterium</taxon>
    </lineage>
</organism>
<geneLocation type="plasmid" evidence="3">
    <name>pTZC1</name>
</geneLocation>
<protein>
    <submittedName>
        <fullName evidence="3">Transposase</fullName>
    </submittedName>
</protein>
<dbReference type="SUPFAM" id="SSF53098">
    <property type="entry name" value="Ribonuclease H-like"/>
    <property type="match status" value="1"/>
</dbReference>
<dbReference type="InterPro" id="IPR012337">
    <property type="entry name" value="RNaseH-like_sf"/>
</dbReference>
<dbReference type="InterPro" id="IPR001584">
    <property type="entry name" value="Integrase_cat-core"/>
</dbReference>
<dbReference type="PANTHER" id="PTHR35004">
    <property type="entry name" value="TRANSPOSASE RV3428C-RELATED"/>
    <property type="match status" value="1"/>
</dbReference>
<reference evidence="3" key="1">
    <citation type="submission" date="2019-03" db="EMBL/GenBank/DDBJ databases">
        <title>Identification of a transferable multidrug resistance plasmid carrying novel macrolide-clindamycin resistance gene erm(50) in Cutibacterium acnes.</title>
        <authorList>
            <person name="Aoki S."/>
            <person name="Nakase K."/>
            <person name="Nakaminami H."/>
            <person name="Wajima T."/>
            <person name="Hayashi N."/>
            <person name="Noguchi N."/>
        </authorList>
    </citation>
    <scope>NUCLEOTIDE SEQUENCE</scope>
    <source>
        <strain evidence="3">TP-CU389</strain>
        <plasmid evidence="3">pTZC1</plasmid>
    </source>
</reference>
<proteinExistence type="predicted"/>
<dbReference type="InterPro" id="IPR015378">
    <property type="entry name" value="Transposase-like_Mu_C"/>
</dbReference>
<dbReference type="Gene3D" id="3.30.420.10">
    <property type="entry name" value="Ribonuclease H-like superfamily/Ribonuclease H"/>
    <property type="match status" value="1"/>
</dbReference>
<dbReference type="SUPFAM" id="SSF50610">
    <property type="entry name" value="mu transposase, C-terminal domain"/>
    <property type="match status" value="1"/>
</dbReference>
<dbReference type="Pfam" id="PF09299">
    <property type="entry name" value="Mu-transpos_C"/>
    <property type="match status" value="1"/>
</dbReference>
<feature type="domain" description="Integrase catalytic" evidence="2">
    <location>
        <begin position="142"/>
        <end position="328"/>
    </location>
</feature>
<dbReference type="InterPro" id="IPR036397">
    <property type="entry name" value="RNaseH_sf"/>
</dbReference>
<accession>A0A5K7U7W6</accession>